<name>A0ABQ9M413_HEVBR</name>
<organism evidence="1 2">
    <name type="scientific">Hevea brasiliensis</name>
    <name type="common">Para rubber tree</name>
    <name type="synonym">Siphonia brasiliensis</name>
    <dbReference type="NCBI Taxonomy" id="3981"/>
    <lineage>
        <taxon>Eukaryota</taxon>
        <taxon>Viridiplantae</taxon>
        <taxon>Streptophyta</taxon>
        <taxon>Embryophyta</taxon>
        <taxon>Tracheophyta</taxon>
        <taxon>Spermatophyta</taxon>
        <taxon>Magnoliopsida</taxon>
        <taxon>eudicotyledons</taxon>
        <taxon>Gunneridae</taxon>
        <taxon>Pentapetalae</taxon>
        <taxon>rosids</taxon>
        <taxon>fabids</taxon>
        <taxon>Malpighiales</taxon>
        <taxon>Euphorbiaceae</taxon>
        <taxon>Crotonoideae</taxon>
        <taxon>Micrandreae</taxon>
        <taxon>Hevea</taxon>
    </lineage>
</organism>
<dbReference type="EMBL" id="JARPOI010000009">
    <property type="protein sequence ID" value="KAJ9173618.1"/>
    <property type="molecule type" value="Genomic_DNA"/>
</dbReference>
<dbReference type="PANTHER" id="PTHR33116:SF86">
    <property type="entry name" value="REVERSE TRANSCRIPTASE DOMAIN-CONTAINING PROTEIN"/>
    <property type="match status" value="1"/>
</dbReference>
<sequence length="183" mass="20778">MIKQCLNLYQAASEQQVNFQKSEIYLSKNSTDEAKALVAGLLDVKIIDAPRKYLGLLSIVGHSKKEVFMGRVIMSRAGKEILLKTVVQAIPNYLMTLFLLPLDICDAVEKAMNRFWWRSGGNEGTGMHWYSWHNLCHRKEDGGISFHSLRQFNIALLAKTGWSLLTRPNALASILYKAHYYAD</sequence>
<evidence type="ECO:0000313" key="1">
    <source>
        <dbReference type="EMBL" id="KAJ9173618.1"/>
    </source>
</evidence>
<gene>
    <name evidence="1" type="ORF">P3X46_016735</name>
</gene>
<accession>A0ABQ9M413</accession>
<protein>
    <submittedName>
        <fullName evidence="1">Uncharacterized protein</fullName>
    </submittedName>
</protein>
<dbReference type="PANTHER" id="PTHR33116">
    <property type="entry name" value="REVERSE TRANSCRIPTASE ZINC-BINDING DOMAIN-CONTAINING PROTEIN-RELATED-RELATED"/>
    <property type="match status" value="1"/>
</dbReference>
<proteinExistence type="predicted"/>
<reference evidence="1" key="1">
    <citation type="journal article" date="2023" name="Plant Biotechnol. J.">
        <title>Chromosome-level wild Hevea brasiliensis genome provides new tools for genomic-assisted breeding and valuable loci to elevate rubber yield.</title>
        <authorList>
            <person name="Cheng H."/>
            <person name="Song X."/>
            <person name="Hu Y."/>
            <person name="Wu T."/>
            <person name="Yang Q."/>
            <person name="An Z."/>
            <person name="Feng S."/>
            <person name="Deng Z."/>
            <person name="Wu W."/>
            <person name="Zeng X."/>
            <person name="Tu M."/>
            <person name="Wang X."/>
            <person name="Huang H."/>
        </authorList>
    </citation>
    <scope>NUCLEOTIDE SEQUENCE</scope>
    <source>
        <strain evidence="1">MT/VB/25A 57/8</strain>
    </source>
</reference>
<keyword evidence="2" id="KW-1185">Reference proteome</keyword>
<comment type="caution">
    <text evidence="1">The sequence shown here is derived from an EMBL/GenBank/DDBJ whole genome shotgun (WGS) entry which is preliminary data.</text>
</comment>
<dbReference type="Proteomes" id="UP001174677">
    <property type="component" value="Chromosome 9"/>
</dbReference>
<evidence type="ECO:0000313" key="2">
    <source>
        <dbReference type="Proteomes" id="UP001174677"/>
    </source>
</evidence>